<dbReference type="SMART" id="SM00530">
    <property type="entry name" value="HTH_XRE"/>
    <property type="match status" value="1"/>
</dbReference>
<name>A0AA37FX51_AERCA</name>
<organism evidence="2 3">
    <name type="scientific">Aeromonas caviae</name>
    <name type="common">Aeromonas punctata</name>
    <dbReference type="NCBI Taxonomy" id="648"/>
    <lineage>
        <taxon>Bacteria</taxon>
        <taxon>Pseudomonadati</taxon>
        <taxon>Pseudomonadota</taxon>
        <taxon>Gammaproteobacteria</taxon>
        <taxon>Aeromonadales</taxon>
        <taxon>Aeromonadaceae</taxon>
        <taxon>Aeromonas</taxon>
    </lineage>
</organism>
<reference evidence="2" key="1">
    <citation type="submission" date="2021-07" db="EMBL/GenBank/DDBJ databases">
        <title>Draft genome sequence of carbapenem-resistant Aeromonas spp. in Japan.</title>
        <authorList>
            <person name="Maehana S."/>
            <person name="Suzuki M."/>
            <person name="Kitasato H."/>
        </authorList>
    </citation>
    <scope>NUCLEOTIDE SEQUENCE</scope>
    <source>
        <strain evidence="2">KAM351</strain>
    </source>
</reference>
<sequence length="92" mass="10524">MIADYNPWSLARQPEIVLASERRDMQDLAKKFGDAVRDRRLQLGVSQDALAYAAEIDRSYVGRIERGEVNITLEKAYRLARVMGCDIRDLLP</sequence>
<evidence type="ECO:0000313" key="2">
    <source>
        <dbReference type="EMBL" id="GJA65945.1"/>
    </source>
</evidence>
<dbReference type="Gene3D" id="1.10.260.40">
    <property type="entry name" value="lambda repressor-like DNA-binding domains"/>
    <property type="match status" value="1"/>
</dbReference>
<dbReference type="AlphaFoldDB" id="A0AA37FX51"/>
<dbReference type="InterPro" id="IPR001387">
    <property type="entry name" value="Cro/C1-type_HTH"/>
</dbReference>
<dbReference type="GO" id="GO:0003677">
    <property type="term" value="F:DNA binding"/>
    <property type="evidence" value="ECO:0007669"/>
    <property type="project" value="InterPro"/>
</dbReference>
<dbReference type="PROSITE" id="PS50943">
    <property type="entry name" value="HTH_CROC1"/>
    <property type="match status" value="1"/>
</dbReference>
<dbReference type="EMBL" id="BPNN01000158">
    <property type="protein sequence ID" value="GJA65945.1"/>
    <property type="molecule type" value="Genomic_DNA"/>
</dbReference>
<dbReference type="SUPFAM" id="SSF47413">
    <property type="entry name" value="lambda repressor-like DNA-binding domains"/>
    <property type="match status" value="1"/>
</dbReference>
<dbReference type="Proteomes" id="UP000886934">
    <property type="component" value="Unassembled WGS sequence"/>
</dbReference>
<evidence type="ECO:0000313" key="3">
    <source>
        <dbReference type="Proteomes" id="UP000886934"/>
    </source>
</evidence>
<protein>
    <recommendedName>
        <fullName evidence="1">HTH cro/C1-type domain-containing protein</fullName>
    </recommendedName>
</protein>
<dbReference type="Pfam" id="PF01381">
    <property type="entry name" value="HTH_3"/>
    <property type="match status" value="1"/>
</dbReference>
<dbReference type="InterPro" id="IPR010982">
    <property type="entry name" value="Lambda_DNA-bd_dom_sf"/>
</dbReference>
<evidence type="ECO:0000259" key="1">
    <source>
        <dbReference type="PROSITE" id="PS50943"/>
    </source>
</evidence>
<comment type="caution">
    <text evidence="2">The sequence shown here is derived from an EMBL/GenBank/DDBJ whole genome shotgun (WGS) entry which is preliminary data.</text>
</comment>
<accession>A0AA37FX51</accession>
<feature type="domain" description="HTH cro/C1-type" evidence="1">
    <location>
        <begin position="36"/>
        <end position="90"/>
    </location>
</feature>
<gene>
    <name evidence="2" type="ORF">KAM351_45560</name>
</gene>
<proteinExistence type="predicted"/>
<dbReference type="CDD" id="cd00093">
    <property type="entry name" value="HTH_XRE"/>
    <property type="match status" value="1"/>
</dbReference>